<gene>
    <name evidence="1" type="ORF">FHG71_02925</name>
</gene>
<comment type="caution">
    <text evidence="1">The sequence shown here is derived from an EMBL/GenBank/DDBJ whole genome shotgun (WGS) entry which is preliminary data.</text>
</comment>
<organism evidence="1 2">
    <name type="scientific">Rubellimicrobium roseum</name>
    <dbReference type="NCBI Taxonomy" id="687525"/>
    <lineage>
        <taxon>Bacteria</taxon>
        <taxon>Pseudomonadati</taxon>
        <taxon>Pseudomonadota</taxon>
        <taxon>Alphaproteobacteria</taxon>
        <taxon>Rhodobacterales</taxon>
        <taxon>Roseobacteraceae</taxon>
        <taxon>Rubellimicrobium</taxon>
    </lineage>
</organism>
<dbReference type="AlphaFoldDB" id="A0A5C4NJ83"/>
<dbReference type="Proteomes" id="UP000305709">
    <property type="component" value="Unassembled WGS sequence"/>
</dbReference>
<dbReference type="RefSeq" id="WP_139080124.1">
    <property type="nucleotide sequence ID" value="NZ_VDFV01000002.1"/>
</dbReference>
<proteinExistence type="predicted"/>
<protein>
    <submittedName>
        <fullName evidence="1">Uncharacterized protein</fullName>
    </submittedName>
</protein>
<accession>A0A5C4NJ83</accession>
<keyword evidence="2" id="KW-1185">Reference proteome</keyword>
<evidence type="ECO:0000313" key="1">
    <source>
        <dbReference type="EMBL" id="TNC74162.1"/>
    </source>
</evidence>
<reference evidence="1 2" key="1">
    <citation type="submission" date="2019-06" db="EMBL/GenBank/DDBJ databases">
        <authorList>
            <person name="Jiang L."/>
        </authorList>
    </citation>
    <scope>NUCLEOTIDE SEQUENCE [LARGE SCALE GENOMIC DNA]</scope>
    <source>
        <strain evidence="1 2">YIM 48858</strain>
    </source>
</reference>
<dbReference type="EMBL" id="VDFV01000002">
    <property type="protein sequence ID" value="TNC74162.1"/>
    <property type="molecule type" value="Genomic_DNA"/>
</dbReference>
<sequence>MPLGVAEAWKEAYEALLEAIDERKAFMAVTGAAMTLVDVLDAYEDALEEGNQERIAELAEAGAEAEDTLVDALNQVHTLMQDPLETATTGDGMEDAQG</sequence>
<name>A0A5C4NJ83_9RHOB</name>
<evidence type="ECO:0000313" key="2">
    <source>
        <dbReference type="Proteomes" id="UP000305709"/>
    </source>
</evidence>